<dbReference type="PANTHER" id="PTHR34388">
    <property type="entry name" value="DNA POLYMERASE III SUBUNIT DELTA"/>
    <property type="match status" value="1"/>
</dbReference>
<keyword evidence="2" id="KW-0808">Transferase</keyword>
<dbReference type="Gene3D" id="3.40.50.300">
    <property type="entry name" value="P-loop containing nucleotide triphosphate hydrolases"/>
    <property type="match status" value="1"/>
</dbReference>
<sequence>MKISDRQIEGFLKAPDPAIRAVLLFGPDTGKIKEFADRLGHTVLPSFDDPFRLADLTGAQLRDDPARLADEAAALSLTGGRRLIRVRDAGDGNTEIFQNMLETIQGDFLVVAETGSLAAGSKLRKLFEGARNAAVIACYADEERDLRGLVRSHLQQDNIRCSDDVIAFLADHLGADRMLTRMELDKLILYVGEGGTISLDEARQAIGDNAALRLDDIVFAMAEGDPESLDRALTRARAEGMNFQPVLRAAQQHLRVLHLAGNLVAGGQSIDAAFKAAGFRGALWKVSDRLGRQLRGWPANRLAEAMNRLVEAEMQCKTTGLPADAITGQTLLGIALSARNRSRAGSARP</sequence>
<dbReference type="RefSeq" id="WP_121221340.1">
    <property type="nucleotide sequence ID" value="NZ_RBIG01000003.1"/>
</dbReference>
<dbReference type="InterPro" id="IPR027417">
    <property type="entry name" value="P-loop_NTPase"/>
</dbReference>
<dbReference type="GO" id="GO:0003677">
    <property type="term" value="F:DNA binding"/>
    <property type="evidence" value="ECO:0007669"/>
    <property type="project" value="InterPro"/>
</dbReference>
<comment type="similarity">
    <text evidence="6">Belongs to the DNA polymerase HolA subunit family.</text>
</comment>
<keyword evidence="5" id="KW-0239">DNA-directed DNA polymerase</keyword>
<accession>A0A420WC64</accession>
<evidence type="ECO:0000256" key="5">
    <source>
        <dbReference type="ARBA" id="ARBA00022932"/>
    </source>
</evidence>
<evidence type="ECO:0000313" key="9">
    <source>
        <dbReference type="Proteomes" id="UP000277424"/>
    </source>
</evidence>
<dbReference type="Gene3D" id="1.20.272.10">
    <property type="match status" value="1"/>
</dbReference>
<dbReference type="SUPFAM" id="SSF52540">
    <property type="entry name" value="P-loop containing nucleoside triphosphate hydrolases"/>
    <property type="match status" value="1"/>
</dbReference>
<evidence type="ECO:0000256" key="7">
    <source>
        <dbReference type="ARBA" id="ARBA00049244"/>
    </source>
</evidence>
<organism evidence="8 9">
    <name type="scientific">Oceanibaculum indicum</name>
    <dbReference type="NCBI Taxonomy" id="526216"/>
    <lineage>
        <taxon>Bacteria</taxon>
        <taxon>Pseudomonadati</taxon>
        <taxon>Pseudomonadota</taxon>
        <taxon>Alphaproteobacteria</taxon>
        <taxon>Rhodospirillales</taxon>
        <taxon>Oceanibaculaceae</taxon>
        <taxon>Oceanibaculum</taxon>
    </lineage>
</organism>
<dbReference type="EMBL" id="RBIG01000003">
    <property type="protein sequence ID" value="RKQ68617.1"/>
    <property type="molecule type" value="Genomic_DNA"/>
</dbReference>
<dbReference type="AlphaFoldDB" id="A0A420WC64"/>
<evidence type="ECO:0000256" key="2">
    <source>
        <dbReference type="ARBA" id="ARBA00022679"/>
    </source>
</evidence>
<dbReference type="Proteomes" id="UP000277424">
    <property type="component" value="Unassembled WGS sequence"/>
</dbReference>
<evidence type="ECO:0000256" key="3">
    <source>
        <dbReference type="ARBA" id="ARBA00022695"/>
    </source>
</evidence>
<dbReference type="GO" id="GO:0006261">
    <property type="term" value="P:DNA-templated DNA replication"/>
    <property type="evidence" value="ECO:0007669"/>
    <property type="project" value="TreeGrafter"/>
</dbReference>
<evidence type="ECO:0000256" key="6">
    <source>
        <dbReference type="ARBA" id="ARBA00034754"/>
    </source>
</evidence>
<dbReference type="SUPFAM" id="SSF48019">
    <property type="entry name" value="post-AAA+ oligomerization domain-like"/>
    <property type="match status" value="1"/>
</dbReference>
<dbReference type="GO" id="GO:0003887">
    <property type="term" value="F:DNA-directed DNA polymerase activity"/>
    <property type="evidence" value="ECO:0007669"/>
    <property type="project" value="UniProtKB-KW"/>
</dbReference>
<dbReference type="Gene3D" id="1.10.8.60">
    <property type="match status" value="1"/>
</dbReference>
<protein>
    <recommendedName>
        <fullName evidence="1">DNA-directed DNA polymerase</fullName>
        <ecNumber evidence="1">2.7.7.7</ecNumber>
    </recommendedName>
</protein>
<proteinExistence type="inferred from homology"/>
<comment type="caution">
    <text evidence="8">The sequence shown here is derived from an EMBL/GenBank/DDBJ whole genome shotgun (WGS) entry which is preliminary data.</text>
</comment>
<evidence type="ECO:0000256" key="1">
    <source>
        <dbReference type="ARBA" id="ARBA00012417"/>
    </source>
</evidence>
<dbReference type="OrthoDB" id="9804983at2"/>
<keyword evidence="4" id="KW-0235">DNA replication</keyword>
<evidence type="ECO:0000313" key="8">
    <source>
        <dbReference type="EMBL" id="RKQ68617.1"/>
    </source>
</evidence>
<keyword evidence="3" id="KW-0548">Nucleotidyltransferase</keyword>
<evidence type="ECO:0000256" key="4">
    <source>
        <dbReference type="ARBA" id="ARBA00022705"/>
    </source>
</evidence>
<dbReference type="InterPro" id="IPR005790">
    <property type="entry name" value="DNA_polIII_delta"/>
</dbReference>
<name>A0A420WC64_9PROT</name>
<dbReference type="EC" id="2.7.7.7" evidence="1"/>
<dbReference type="PANTHER" id="PTHR34388:SF1">
    <property type="entry name" value="DNA POLYMERASE III SUBUNIT DELTA"/>
    <property type="match status" value="1"/>
</dbReference>
<reference evidence="8 9" key="1">
    <citation type="submission" date="2018-10" db="EMBL/GenBank/DDBJ databases">
        <title>Comparative analysis of microorganisms from saline springs in Andes Mountain Range, Colombia.</title>
        <authorList>
            <person name="Rubin E."/>
        </authorList>
    </citation>
    <scope>NUCLEOTIDE SEQUENCE [LARGE SCALE GENOMIC DNA]</scope>
    <source>
        <strain evidence="8 9">USBA 36</strain>
    </source>
</reference>
<dbReference type="GO" id="GO:0009360">
    <property type="term" value="C:DNA polymerase III complex"/>
    <property type="evidence" value="ECO:0007669"/>
    <property type="project" value="TreeGrafter"/>
</dbReference>
<dbReference type="NCBIfam" id="TIGR01128">
    <property type="entry name" value="holA"/>
    <property type="match status" value="1"/>
</dbReference>
<comment type="catalytic activity">
    <reaction evidence="7">
        <text>DNA(n) + a 2'-deoxyribonucleoside 5'-triphosphate = DNA(n+1) + diphosphate</text>
        <dbReference type="Rhea" id="RHEA:22508"/>
        <dbReference type="Rhea" id="RHEA-COMP:17339"/>
        <dbReference type="Rhea" id="RHEA-COMP:17340"/>
        <dbReference type="ChEBI" id="CHEBI:33019"/>
        <dbReference type="ChEBI" id="CHEBI:61560"/>
        <dbReference type="ChEBI" id="CHEBI:173112"/>
        <dbReference type="EC" id="2.7.7.7"/>
    </reaction>
</comment>
<dbReference type="InterPro" id="IPR008921">
    <property type="entry name" value="DNA_pol3_clamp-load_cplx_C"/>
</dbReference>
<gene>
    <name evidence="8" type="ORF">BCL74_3099</name>
</gene>